<reference evidence="7 8" key="1">
    <citation type="submission" date="2017-08" db="EMBL/GenBank/DDBJ databases">
        <title>Infants hospitalized years apart are colonized by the same room-sourced microbial strains.</title>
        <authorList>
            <person name="Brooks B."/>
            <person name="Olm M.R."/>
            <person name="Firek B.A."/>
            <person name="Baker R."/>
            <person name="Thomas B.C."/>
            <person name="Morowitz M.J."/>
            <person name="Banfield J.F."/>
        </authorList>
    </citation>
    <scope>NUCLEOTIDE SEQUENCE [LARGE SCALE GENOMIC DNA]</scope>
    <source>
        <strain evidence="7">S2_003_000_R2_14</strain>
    </source>
</reference>
<evidence type="ECO:0000259" key="5">
    <source>
        <dbReference type="Pfam" id="PF02737"/>
    </source>
</evidence>
<feature type="domain" description="3-hydroxyacyl-CoA dehydrogenase C-terminal" evidence="4">
    <location>
        <begin position="196"/>
        <end position="295"/>
    </location>
</feature>
<dbReference type="InterPro" id="IPR006176">
    <property type="entry name" value="3-OHacyl-CoA_DH_NAD-bd"/>
</dbReference>
<dbReference type="Pfam" id="PF00725">
    <property type="entry name" value="3HCDH"/>
    <property type="match status" value="1"/>
</dbReference>
<comment type="catalytic activity">
    <reaction evidence="3">
        <text>a (3S)-3-hydroxyacyl-CoA + NAD(+) = a 3-oxoacyl-CoA + NADH + H(+)</text>
        <dbReference type="Rhea" id="RHEA:22432"/>
        <dbReference type="ChEBI" id="CHEBI:15378"/>
        <dbReference type="ChEBI" id="CHEBI:57318"/>
        <dbReference type="ChEBI" id="CHEBI:57540"/>
        <dbReference type="ChEBI" id="CHEBI:57945"/>
        <dbReference type="ChEBI" id="CHEBI:90726"/>
        <dbReference type="EC" id="1.1.1.35"/>
    </reaction>
</comment>
<dbReference type="SUPFAM" id="SSF48179">
    <property type="entry name" value="6-phosphogluconate dehydrogenase C-terminal domain-like"/>
    <property type="match status" value="2"/>
</dbReference>
<keyword evidence="2" id="KW-0520">NAD</keyword>
<accession>A0A2W5SUS4</accession>
<dbReference type="InterPro" id="IPR036291">
    <property type="entry name" value="NAD(P)-bd_dom_sf"/>
</dbReference>
<dbReference type="UniPathway" id="UPA00659"/>
<evidence type="ECO:0000256" key="1">
    <source>
        <dbReference type="ARBA" id="ARBA00023002"/>
    </source>
</evidence>
<evidence type="ECO:0000313" key="7">
    <source>
        <dbReference type="EMBL" id="PZR04543.1"/>
    </source>
</evidence>
<dbReference type="Gene3D" id="3.90.226.10">
    <property type="entry name" value="2-enoyl-CoA Hydratase, Chain A, domain 1"/>
    <property type="match status" value="1"/>
</dbReference>
<dbReference type="PANTHER" id="PTHR48075:SF7">
    <property type="entry name" value="3-HYDROXYACYL-COA DEHYDROGENASE-RELATED"/>
    <property type="match status" value="1"/>
</dbReference>
<evidence type="ECO:0000256" key="3">
    <source>
        <dbReference type="ARBA" id="ARBA00049556"/>
    </source>
</evidence>
<organism evidence="7 8">
    <name type="scientific">Archangium gephyra</name>
    <dbReference type="NCBI Taxonomy" id="48"/>
    <lineage>
        <taxon>Bacteria</taxon>
        <taxon>Pseudomonadati</taxon>
        <taxon>Myxococcota</taxon>
        <taxon>Myxococcia</taxon>
        <taxon>Myxococcales</taxon>
        <taxon>Cystobacterineae</taxon>
        <taxon>Archangiaceae</taxon>
        <taxon>Archangium</taxon>
    </lineage>
</organism>
<dbReference type="InterPro" id="IPR029045">
    <property type="entry name" value="ClpP/crotonase-like_dom_sf"/>
</dbReference>
<feature type="domain" description="Enoyl-CoA hydratase/isomerase" evidence="6">
    <location>
        <begin position="492"/>
        <end position="622"/>
    </location>
</feature>
<dbReference type="Pfam" id="PF16113">
    <property type="entry name" value="ECH_2"/>
    <property type="match status" value="1"/>
</dbReference>
<dbReference type="GO" id="GO:0003857">
    <property type="term" value="F:(3S)-3-hydroxyacyl-CoA dehydrogenase (NAD+) activity"/>
    <property type="evidence" value="ECO:0007669"/>
    <property type="project" value="UniProtKB-EC"/>
</dbReference>
<dbReference type="InterPro" id="IPR045004">
    <property type="entry name" value="ECH_dom"/>
</dbReference>
<gene>
    <name evidence="7" type="ORF">DI536_34040</name>
</gene>
<dbReference type="Pfam" id="PF02737">
    <property type="entry name" value="3HCDH_N"/>
    <property type="match status" value="1"/>
</dbReference>
<name>A0A2W5SUS4_9BACT</name>
<comment type="caution">
    <text evidence="7">The sequence shown here is derived from an EMBL/GenBank/DDBJ whole genome shotgun (WGS) entry which is preliminary data.</text>
</comment>
<sequence length="789" mass="85948">MSFRIRKAAVLGAGVMGSGIAAHLANAGIPVLLLDIVLPNSAPNERNKLAATALANLRKQKPAPLMTEKALSLIEIGNFDDDLKRVAECDWVVEVIKEDLKLKNELFAKLEGLVSKTCIVSSNTSGMSIEGMTEGRSDDFKSRFLVTHFFNPVRYMKLLELVPGKKTNPAVMEAVAEFGERTLGKGIVYGKDTTNFIANRIGTYGMMRTINLMEKYEVTIEEVDKIFGPSMGRPKSAVFRTADIVGLDTFLHVTKNCYDSLPNDPAREVFKAPAWLEKMVANKMLGDKSGGGFYKKDKSNGGKEILVLDLKTFEYRAQNKVRFDSLGAARDEETLEGKIRAVLGGNDKASHFAEAVTLDTLAYAARLMGEIADDVVNVDRAMRWGFAWEQGPFQTWDTYGVEKGVKRMKELGIHVAPWVETMLANGRTSFYGAEKQFDTFWNIGSKSVNYVPEVARQITVDGLRRAGKLIKGNDSASLLDMGDGIGLVAFHSKMNSIDTDIIAMMHESVDWAERHGRGLVIGNDGGNFSAGANIAALLWASKEGQWNDIKKLIGGFQQANQRMRYSTIPVVTAPFQLALGGGCEVTMGGNTQVAAAETYIGLVEFGVGLIPGGGGNLQLLRNLSGIYAGGKDIDAFNFVKKAFLTIGMAKVATSAEEGKEAGFLAPDAYISMNRDHLLADAKARALGMAEAGFRPPRQSTFLLPGRSGAATVDMSLYDMVLNHQISDHDRLIGKKLGHVLTGGDTAPSVPVTEQQLLDLELEAFLSLCGEEKTQDRLQFMLEKGKPLRN</sequence>
<proteinExistence type="predicted"/>
<dbReference type="SUPFAM" id="SSF52096">
    <property type="entry name" value="ClpP/crotonase"/>
    <property type="match status" value="1"/>
</dbReference>
<dbReference type="GO" id="GO:0006635">
    <property type="term" value="P:fatty acid beta-oxidation"/>
    <property type="evidence" value="ECO:0007669"/>
    <property type="project" value="UniProtKB-UniPathway"/>
</dbReference>
<dbReference type="GO" id="GO:0070403">
    <property type="term" value="F:NAD+ binding"/>
    <property type="evidence" value="ECO:0007669"/>
    <property type="project" value="InterPro"/>
</dbReference>
<dbReference type="AlphaFoldDB" id="A0A2W5SUS4"/>
<evidence type="ECO:0000259" key="4">
    <source>
        <dbReference type="Pfam" id="PF00725"/>
    </source>
</evidence>
<evidence type="ECO:0000259" key="6">
    <source>
        <dbReference type="Pfam" id="PF16113"/>
    </source>
</evidence>
<keyword evidence="1" id="KW-0560">Oxidoreductase</keyword>
<dbReference type="PANTHER" id="PTHR48075">
    <property type="entry name" value="3-HYDROXYACYL-COA DEHYDROGENASE FAMILY PROTEIN"/>
    <property type="match status" value="1"/>
</dbReference>
<feature type="domain" description="3-hydroxyacyl-CoA dehydrogenase NAD binding" evidence="5">
    <location>
        <begin position="7"/>
        <end position="192"/>
    </location>
</feature>
<evidence type="ECO:0000256" key="2">
    <source>
        <dbReference type="ARBA" id="ARBA00023027"/>
    </source>
</evidence>
<protein>
    <submittedName>
        <fullName evidence="7">Crotonase</fullName>
    </submittedName>
</protein>
<dbReference type="Proteomes" id="UP000249061">
    <property type="component" value="Unassembled WGS sequence"/>
</dbReference>
<dbReference type="SUPFAM" id="SSF51735">
    <property type="entry name" value="NAD(P)-binding Rossmann-fold domains"/>
    <property type="match status" value="1"/>
</dbReference>
<dbReference type="EMBL" id="QFQP01000056">
    <property type="protein sequence ID" value="PZR04543.1"/>
    <property type="molecule type" value="Genomic_DNA"/>
</dbReference>
<dbReference type="Gene3D" id="1.10.1040.50">
    <property type="match status" value="1"/>
</dbReference>
<dbReference type="Gene3D" id="3.40.50.720">
    <property type="entry name" value="NAD(P)-binding Rossmann-like Domain"/>
    <property type="match status" value="1"/>
</dbReference>
<dbReference type="InterPro" id="IPR008927">
    <property type="entry name" value="6-PGluconate_DH-like_C_sf"/>
</dbReference>
<dbReference type="InterPro" id="IPR006108">
    <property type="entry name" value="3HC_DH_C"/>
</dbReference>
<evidence type="ECO:0000313" key="8">
    <source>
        <dbReference type="Proteomes" id="UP000249061"/>
    </source>
</evidence>
<dbReference type="CDD" id="cd06558">
    <property type="entry name" value="crotonase-like"/>
    <property type="match status" value="1"/>
</dbReference>